<sequence>MVPAASAGVLLVAGVALATAAPASAGCETRGTVQYCDMPVRPDGTWDRCRIAFGYGISGVGDSEPTRVRCSAVDPNRLWWVGEPPYHVDP</sequence>
<keyword evidence="4" id="KW-1185">Reference proteome</keyword>
<dbReference type="Pfam" id="PF24238">
    <property type="entry name" value="CDGP"/>
    <property type="match status" value="1"/>
</dbReference>
<dbReference type="EMBL" id="AP022588">
    <property type="protein sequence ID" value="BBY26924.1"/>
    <property type="molecule type" value="Genomic_DNA"/>
</dbReference>
<feature type="domain" description="CDGP" evidence="2">
    <location>
        <begin position="26"/>
        <end position="89"/>
    </location>
</feature>
<reference evidence="3 4" key="1">
    <citation type="journal article" date="2019" name="Emerg. Microbes Infect.">
        <title>Comprehensive subspecies identification of 175 nontuberculous mycobacteria species based on 7547 genomic profiles.</title>
        <authorList>
            <person name="Matsumoto Y."/>
            <person name="Kinjo T."/>
            <person name="Motooka D."/>
            <person name="Nabeya D."/>
            <person name="Jung N."/>
            <person name="Uechi K."/>
            <person name="Horii T."/>
            <person name="Iida T."/>
            <person name="Fujita J."/>
            <person name="Nakamura S."/>
        </authorList>
    </citation>
    <scope>NUCLEOTIDE SEQUENCE [LARGE SCALE GENOMIC DNA]</scope>
    <source>
        <strain evidence="3 4">JCM 17899</strain>
    </source>
</reference>
<organism evidence="3 4">
    <name type="scientific">Mycolicibacterium sediminis</name>
    <dbReference type="NCBI Taxonomy" id="1286180"/>
    <lineage>
        <taxon>Bacteria</taxon>
        <taxon>Bacillati</taxon>
        <taxon>Actinomycetota</taxon>
        <taxon>Actinomycetes</taxon>
        <taxon>Mycobacteriales</taxon>
        <taxon>Mycobacteriaceae</taxon>
        <taxon>Mycolicibacterium</taxon>
    </lineage>
</organism>
<evidence type="ECO:0000313" key="4">
    <source>
        <dbReference type="Proteomes" id="UP000467193"/>
    </source>
</evidence>
<evidence type="ECO:0000259" key="2">
    <source>
        <dbReference type="Pfam" id="PF24238"/>
    </source>
</evidence>
<dbReference type="InterPro" id="IPR056271">
    <property type="entry name" value="CDGP_dom"/>
</dbReference>
<dbReference type="AlphaFoldDB" id="A0A7I7QKX5"/>
<evidence type="ECO:0000256" key="1">
    <source>
        <dbReference type="SAM" id="SignalP"/>
    </source>
</evidence>
<feature type="chain" id="PRO_5029540930" description="CDGP domain-containing protein" evidence="1">
    <location>
        <begin position="26"/>
        <end position="90"/>
    </location>
</feature>
<dbReference type="Proteomes" id="UP000467193">
    <property type="component" value="Chromosome"/>
</dbReference>
<gene>
    <name evidence="3" type="ORF">MSEDJ_10200</name>
</gene>
<protein>
    <recommendedName>
        <fullName evidence="2">CDGP domain-containing protein</fullName>
    </recommendedName>
</protein>
<name>A0A7I7QKX5_9MYCO</name>
<feature type="signal peptide" evidence="1">
    <location>
        <begin position="1"/>
        <end position="25"/>
    </location>
</feature>
<evidence type="ECO:0000313" key="3">
    <source>
        <dbReference type="EMBL" id="BBY26924.1"/>
    </source>
</evidence>
<keyword evidence="1" id="KW-0732">Signal</keyword>
<proteinExistence type="predicted"/>
<accession>A0A7I7QKX5</accession>
<dbReference type="KEGG" id="msei:MSEDJ_10200"/>